<name>A0ACB9GTY1_9ASTR</name>
<evidence type="ECO:0000313" key="2">
    <source>
        <dbReference type="Proteomes" id="UP001056120"/>
    </source>
</evidence>
<gene>
    <name evidence="1" type="ORF">L1987_40249</name>
</gene>
<sequence>MDSRSLDEIEDLSTSSPPMQINGFVHNLDLNDQTHHINRSSSQIDIPDDPSRSLPIFLKFEDIEFKVKMSKATPGNPVKAVMSKVAAKASSEEDHYKQILKCITGSIGPGEILALMGPSGSGKTTLIGFVTQDDVLYPQLTAGRTIITTIHQPSSKVFHMFDKILLISEGHPMYYGKARDSMSYFTSLRFIPDIAMNPADFLLDLATGQVNDITAPNDIVTPKGTCEYERAVIKVQDRTRKQRKRSKLSNGKGPKTSSISNSSEKRLDNKLVGSVLNIVQENFQRKVERLFGYAKNNSVSWSCSLVRPCMVEIKLRYRGSP</sequence>
<evidence type="ECO:0000313" key="1">
    <source>
        <dbReference type="EMBL" id="KAI3786511.1"/>
    </source>
</evidence>
<proteinExistence type="predicted"/>
<protein>
    <submittedName>
        <fullName evidence="1">Uncharacterized protein</fullName>
    </submittedName>
</protein>
<keyword evidence="2" id="KW-1185">Reference proteome</keyword>
<accession>A0ACB9GTY1</accession>
<reference evidence="1 2" key="2">
    <citation type="journal article" date="2022" name="Mol. Ecol. Resour.">
        <title>The genomes of chicory, endive, great burdock and yacon provide insights into Asteraceae paleo-polyploidization history and plant inulin production.</title>
        <authorList>
            <person name="Fan W."/>
            <person name="Wang S."/>
            <person name="Wang H."/>
            <person name="Wang A."/>
            <person name="Jiang F."/>
            <person name="Liu H."/>
            <person name="Zhao H."/>
            <person name="Xu D."/>
            <person name="Zhang Y."/>
        </authorList>
    </citation>
    <scope>NUCLEOTIDE SEQUENCE [LARGE SCALE GENOMIC DNA]</scope>
    <source>
        <strain evidence="2">cv. Yunnan</strain>
        <tissue evidence="1">Leaves</tissue>
    </source>
</reference>
<comment type="caution">
    <text evidence="1">The sequence shown here is derived from an EMBL/GenBank/DDBJ whole genome shotgun (WGS) entry which is preliminary data.</text>
</comment>
<organism evidence="1 2">
    <name type="scientific">Smallanthus sonchifolius</name>
    <dbReference type="NCBI Taxonomy" id="185202"/>
    <lineage>
        <taxon>Eukaryota</taxon>
        <taxon>Viridiplantae</taxon>
        <taxon>Streptophyta</taxon>
        <taxon>Embryophyta</taxon>
        <taxon>Tracheophyta</taxon>
        <taxon>Spermatophyta</taxon>
        <taxon>Magnoliopsida</taxon>
        <taxon>eudicotyledons</taxon>
        <taxon>Gunneridae</taxon>
        <taxon>Pentapetalae</taxon>
        <taxon>asterids</taxon>
        <taxon>campanulids</taxon>
        <taxon>Asterales</taxon>
        <taxon>Asteraceae</taxon>
        <taxon>Asteroideae</taxon>
        <taxon>Heliantheae alliance</taxon>
        <taxon>Millerieae</taxon>
        <taxon>Smallanthus</taxon>
    </lineage>
</organism>
<dbReference type="Proteomes" id="UP001056120">
    <property type="component" value="Linkage Group LG13"/>
</dbReference>
<dbReference type="EMBL" id="CM042030">
    <property type="protein sequence ID" value="KAI3786511.1"/>
    <property type="molecule type" value="Genomic_DNA"/>
</dbReference>
<reference evidence="2" key="1">
    <citation type="journal article" date="2022" name="Mol. Ecol. Resour.">
        <title>The genomes of chicory, endive, great burdock and yacon provide insights into Asteraceae palaeo-polyploidization history and plant inulin production.</title>
        <authorList>
            <person name="Fan W."/>
            <person name="Wang S."/>
            <person name="Wang H."/>
            <person name="Wang A."/>
            <person name="Jiang F."/>
            <person name="Liu H."/>
            <person name="Zhao H."/>
            <person name="Xu D."/>
            <person name="Zhang Y."/>
        </authorList>
    </citation>
    <scope>NUCLEOTIDE SEQUENCE [LARGE SCALE GENOMIC DNA]</scope>
    <source>
        <strain evidence="2">cv. Yunnan</strain>
    </source>
</reference>